<proteinExistence type="inferred from homology"/>
<comment type="caution">
    <text evidence="7">The sequence shown here is derived from an EMBL/GenBank/DDBJ whole genome shotgun (WGS) entry which is preliminary data.</text>
</comment>
<feature type="domain" description="RNA polymerase sigma-70 region 2" evidence="5">
    <location>
        <begin position="20"/>
        <end position="87"/>
    </location>
</feature>
<dbReference type="Gene3D" id="1.10.1740.10">
    <property type="match status" value="1"/>
</dbReference>
<dbReference type="PANTHER" id="PTHR43133:SF60">
    <property type="entry name" value="RNA POLYMERASE SIGMA FACTOR SIGV"/>
    <property type="match status" value="1"/>
</dbReference>
<protein>
    <submittedName>
        <fullName evidence="7">RNA polymerase sigma factor SigY</fullName>
    </submittedName>
</protein>
<evidence type="ECO:0000256" key="3">
    <source>
        <dbReference type="ARBA" id="ARBA00023082"/>
    </source>
</evidence>
<dbReference type="Pfam" id="PF04542">
    <property type="entry name" value="Sigma70_r2"/>
    <property type="match status" value="1"/>
</dbReference>
<dbReference type="InterPro" id="IPR013325">
    <property type="entry name" value="RNA_pol_sigma_r2"/>
</dbReference>
<dbReference type="InterPro" id="IPR013249">
    <property type="entry name" value="RNA_pol_sigma70_r4_t2"/>
</dbReference>
<keyword evidence="4" id="KW-0804">Transcription</keyword>
<organism evidence="7 8">
    <name type="scientific">Halobacillus faecis</name>
    <dbReference type="NCBI Taxonomy" id="360184"/>
    <lineage>
        <taxon>Bacteria</taxon>
        <taxon>Bacillati</taxon>
        <taxon>Bacillota</taxon>
        <taxon>Bacilli</taxon>
        <taxon>Bacillales</taxon>
        <taxon>Bacillaceae</taxon>
        <taxon>Halobacillus</taxon>
    </lineage>
</organism>
<dbReference type="InterPro" id="IPR036388">
    <property type="entry name" value="WH-like_DNA-bd_sf"/>
</dbReference>
<comment type="similarity">
    <text evidence="1">Belongs to the sigma-70 factor family. ECF subfamily.</text>
</comment>
<name>A0A511WQQ8_9BACI</name>
<keyword evidence="8" id="KW-1185">Reference proteome</keyword>
<evidence type="ECO:0000313" key="8">
    <source>
        <dbReference type="Proteomes" id="UP000321886"/>
    </source>
</evidence>
<dbReference type="PANTHER" id="PTHR43133">
    <property type="entry name" value="RNA POLYMERASE ECF-TYPE SIGMA FACTO"/>
    <property type="match status" value="1"/>
</dbReference>
<dbReference type="OrthoDB" id="3472490at2"/>
<dbReference type="SUPFAM" id="SSF88659">
    <property type="entry name" value="Sigma3 and sigma4 domains of RNA polymerase sigma factors"/>
    <property type="match status" value="1"/>
</dbReference>
<dbReference type="AlphaFoldDB" id="A0A511WQQ8"/>
<dbReference type="Pfam" id="PF08281">
    <property type="entry name" value="Sigma70_r4_2"/>
    <property type="match status" value="1"/>
</dbReference>
<reference evidence="7 8" key="1">
    <citation type="submission" date="2019-07" db="EMBL/GenBank/DDBJ databases">
        <title>Whole genome shotgun sequence of Halobacillus faecis NBRC 103569.</title>
        <authorList>
            <person name="Hosoyama A."/>
            <person name="Uohara A."/>
            <person name="Ohji S."/>
            <person name="Ichikawa N."/>
        </authorList>
    </citation>
    <scope>NUCLEOTIDE SEQUENCE [LARGE SCALE GENOMIC DNA]</scope>
    <source>
        <strain evidence="7 8">NBRC 103569</strain>
    </source>
</reference>
<dbReference type="InterPro" id="IPR007627">
    <property type="entry name" value="RNA_pol_sigma70_r2"/>
</dbReference>
<dbReference type="Proteomes" id="UP000321886">
    <property type="component" value="Unassembled WGS sequence"/>
</dbReference>
<evidence type="ECO:0000313" key="7">
    <source>
        <dbReference type="EMBL" id="GEN53480.1"/>
    </source>
</evidence>
<dbReference type="InterPro" id="IPR039425">
    <property type="entry name" value="RNA_pol_sigma-70-like"/>
</dbReference>
<accession>A0A511WQQ8</accession>
<keyword evidence="3" id="KW-0731">Sigma factor</keyword>
<dbReference type="InterPro" id="IPR013324">
    <property type="entry name" value="RNA_pol_sigma_r3/r4-like"/>
</dbReference>
<dbReference type="NCBIfam" id="NF007216">
    <property type="entry name" value="PRK09638.1"/>
    <property type="match status" value="1"/>
</dbReference>
<sequence length="172" mass="20649">MDSDLIRRAQAGDEQALAELLKKHYSFIVKYVWKMSGDEQLAYDVTQDTLMKTIKKINQFHHRSKFSTWLIQIATHTYLDYKRKQNKKDKLDEKLRNEFSHSPVSFSNDWHEVQEALWKLEDEHRIPLVLKHYYGYDYKDIAKMTKVKVGTVKSRVHYGLEKLRKELKTDDR</sequence>
<dbReference type="SUPFAM" id="SSF88946">
    <property type="entry name" value="Sigma2 domain of RNA polymerase sigma factors"/>
    <property type="match status" value="1"/>
</dbReference>
<dbReference type="NCBIfam" id="TIGR02937">
    <property type="entry name" value="sigma70-ECF"/>
    <property type="match status" value="1"/>
</dbReference>
<dbReference type="Gene3D" id="1.10.10.10">
    <property type="entry name" value="Winged helix-like DNA-binding domain superfamily/Winged helix DNA-binding domain"/>
    <property type="match status" value="1"/>
</dbReference>
<keyword evidence="2" id="KW-0805">Transcription regulation</keyword>
<dbReference type="GO" id="GO:0006352">
    <property type="term" value="P:DNA-templated transcription initiation"/>
    <property type="evidence" value="ECO:0007669"/>
    <property type="project" value="InterPro"/>
</dbReference>
<evidence type="ECO:0000256" key="2">
    <source>
        <dbReference type="ARBA" id="ARBA00023015"/>
    </source>
</evidence>
<gene>
    <name evidence="7" type="primary">sigY</name>
    <name evidence="7" type="ORF">HFA01_17420</name>
</gene>
<evidence type="ECO:0000256" key="1">
    <source>
        <dbReference type="ARBA" id="ARBA00010641"/>
    </source>
</evidence>
<evidence type="ECO:0000256" key="4">
    <source>
        <dbReference type="ARBA" id="ARBA00023163"/>
    </source>
</evidence>
<dbReference type="InterPro" id="IPR014284">
    <property type="entry name" value="RNA_pol_sigma-70_dom"/>
</dbReference>
<dbReference type="GO" id="GO:0016987">
    <property type="term" value="F:sigma factor activity"/>
    <property type="evidence" value="ECO:0007669"/>
    <property type="project" value="UniProtKB-KW"/>
</dbReference>
<feature type="domain" description="RNA polymerase sigma factor 70 region 4 type 2" evidence="6">
    <location>
        <begin position="112"/>
        <end position="163"/>
    </location>
</feature>
<evidence type="ECO:0000259" key="6">
    <source>
        <dbReference type="Pfam" id="PF08281"/>
    </source>
</evidence>
<evidence type="ECO:0000259" key="5">
    <source>
        <dbReference type="Pfam" id="PF04542"/>
    </source>
</evidence>
<dbReference type="RefSeq" id="WP_146815224.1">
    <property type="nucleotide sequence ID" value="NZ_BJYD01000016.1"/>
</dbReference>
<dbReference type="EMBL" id="BJYD01000016">
    <property type="protein sequence ID" value="GEN53480.1"/>
    <property type="molecule type" value="Genomic_DNA"/>
</dbReference>
<dbReference type="CDD" id="cd06171">
    <property type="entry name" value="Sigma70_r4"/>
    <property type="match status" value="1"/>
</dbReference>
<dbReference type="GO" id="GO:0003677">
    <property type="term" value="F:DNA binding"/>
    <property type="evidence" value="ECO:0007669"/>
    <property type="project" value="InterPro"/>
</dbReference>